<dbReference type="AlphaFoldDB" id="A0A537IJT0"/>
<comment type="caution">
    <text evidence="10">The sequence shown here is derived from an EMBL/GenBank/DDBJ whole genome shotgun (WGS) entry which is preliminary data.</text>
</comment>
<keyword evidence="5 8" id="KW-0648">Protein biosynthesis</keyword>
<sequence>MAPEREAVLQIPKRDENFSEWYTAVALRAELADYSPVRGFMAIRPYGYALWEGIQSYLDRRFKDTGHVSAYFPLLVPESLLQKEAEHVQGFAPQVAWVTHGGAEKLSERLAVRPTSEAIILPMYAKWIQSYRDLPLLLLQWNSVVRWERATRLFLRTAEFLWHEGHTAHRTAEDADAECRLILGIYRDLLEDILAIPVLSGVKPKSERFAGADNTYTLEALMPDGQAIQAGTSHFLGQNFAKAFDVKFLDSDNQEKYIWSTSWAVSSRLIGCLIMAHGDDRGLVLPPQIAPYHVVIVPILGKEEAKVLAAARDLAKTLSTKFRVKLDDREAYTPGWKFNEWELRGVPVRLEVGPRDVAARQVVLVRRVGGTKHPVPLDSVVDTLGKMLDQTQTEMFAQAKTYLDDHTTPADTVDAIVRSLQDVKGFVKVRWCESQACEDTIRERTGASPRVIPLDEKVSGNCVVCGKPAKAWVYYARAY</sequence>
<evidence type="ECO:0000256" key="4">
    <source>
        <dbReference type="ARBA" id="ARBA00022840"/>
    </source>
</evidence>
<evidence type="ECO:0000256" key="1">
    <source>
        <dbReference type="ARBA" id="ARBA00022490"/>
    </source>
</evidence>
<dbReference type="GO" id="GO:0017101">
    <property type="term" value="C:aminoacyl-tRNA synthetase multienzyme complex"/>
    <property type="evidence" value="ECO:0007669"/>
    <property type="project" value="TreeGrafter"/>
</dbReference>
<keyword evidence="3 8" id="KW-0547">Nucleotide-binding</keyword>
<comment type="function">
    <text evidence="8">Catalyzes the attachment of proline to tRNA(Pro) in a two-step reaction: proline is first activated by ATP to form Pro-AMP and then transferred to the acceptor end of tRNA(Pro).</text>
</comment>
<protein>
    <recommendedName>
        <fullName evidence="8">Proline--tRNA ligase</fullName>
        <ecNumber evidence="8">6.1.1.15</ecNumber>
    </recommendedName>
    <alternativeName>
        <fullName evidence="8">Prolyl-tRNA synthetase</fullName>
        <shortName evidence="8">ProRS</shortName>
    </alternativeName>
</protein>
<dbReference type="EMBL" id="VBAP01000106">
    <property type="protein sequence ID" value="TMI71549.1"/>
    <property type="molecule type" value="Genomic_DNA"/>
</dbReference>
<dbReference type="SMART" id="SM00946">
    <property type="entry name" value="ProRS-C_1"/>
    <property type="match status" value="1"/>
</dbReference>
<evidence type="ECO:0000256" key="2">
    <source>
        <dbReference type="ARBA" id="ARBA00022598"/>
    </source>
</evidence>
<evidence type="ECO:0000313" key="11">
    <source>
        <dbReference type="Proteomes" id="UP000318834"/>
    </source>
</evidence>
<dbReference type="CDD" id="cd00778">
    <property type="entry name" value="ProRS_core_arch_euk"/>
    <property type="match status" value="1"/>
</dbReference>
<evidence type="ECO:0000313" key="10">
    <source>
        <dbReference type="EMBL" id="TMI71549.1"/>
    </source>
</evidence>
<comment type="catalytic activity">
    <reaction evidence="7 8">
        <text>tRNA(Pro) + L-proline + ATP = L-prolyl-tRNA(Pro) + AMP + diphosphate</text>
        <dbReference type="Rhea" id="RHEA:14305"/>
        <dbReference type="Rhea" id="RHEA-COMP:9700"/>
        <dbReference type="Rhea" id="RHEA-COMP:9702"/>
        <dbReference type="ChEBI" id="CHEBI:30616"/>
        <dbReference type="ChEBI" id="CHEBI:33019"/>
        <dbReference type="ChEBI" id="CHEBI:60039"/>
        <dbReference type="ChEBI" id="CHEBI:78442"/>
        <dbReference type="ChEBI" id="CHEBI:78532"/>
        <dbReference type="ChEBI" id="CHEBI:456215"/>
        <dbReference type="EC" id="6.1.1.15"/>
    </reaction>
</comment>
<dbReference type="InterPro" id="IPR045864">
    <property type="entry name" value="aa-tRNA-synth_II/BPL/LPL"/>
</dbReference>
<dbReference type="PROSITE" id="PS50862">
    <property type="entry name" value="AA_TRNA_LIGASE_II"/>
    <property type="match status" value="1"/>
</dbReference>
<dbReference type="InterPro" id="IPR002316">
    <property type="entry name" value="Pro-tRNA-ligase_IIa"/>
</dbReference>
<dbReference type="InterPro" id="IPR033721">
    <property type="entry name" value="ProRS_core_arch_euk"/>
</dbReference>
<dbReference type="Proteomes" id="UP000318834">
    <property type="component" value="Unassembled WGS sequence"/>
</dbReference>
<dbReference type="Pfam" id="PF00587">
    <property type="entry name" value="tRNA-synt_2b"/>
    <property type="match status" value="1"/>
</dbReference>
<keyword evidence="2 8" id="KW-0436">Ligase</keyword>
<dbReference type="InterPro" id="IPR004499">
    <property type="entry name" value="Pro-tRNA-ligase_IIa_arc-type"/>
</dbReference>
<dbReference type="InterPro" id="IPR004154">
    <property type="entry name" value="Anticodon-bd"/>
</dbReference>
<dbReference type="Gene3D" id="3.30.930.10">
    <property type="entry name" value="Bira Bifunctional Protein, Domain 2"/>
    <property type="match status" value="1"/>
</dbReference>
<evidence type="ECO:0000256" key="8">
    <source>
        <dbReference type="HAMAP-Rule" id="MF_01571"/>
    </source>
</evidence>
<dbReference type="Pfam" id="PF03129">
    <property type="entry name" value="HGTP_anticodon"/>
    <property type="match status" value="1"/>
</dbReference>
<dbReference type="InterPro" id="IPR036621">
    <property type="entry name" value="Anticodon-bd_dom_sf"/>
</dbReference>
<dbReference type="SUPFAM" id="SSF64586">
    <property type="entry name" value="C-terminal domain of ProRS"/>
    <property type="match status" value="1"/>
</dbReference>
<dbReference type="GO" id="GO:0005737">
    <property type="term" value="C:cytoplasm"/>
    <property type="evidence" value="ECO:0007669"/>
    <property type="project" value="UniProtKB-SubCell"/>
</dbReference>
<accession>A0A537IJT0</accession>
<dbReference type="SUPFAM" id="SSF55681">
    <property type="entry name" value="Class II aaRS and biotin synthetases"/>
    <property type="match status" value="1"/>
</dbReference>
<comment type="domain">
    <text evidence="8">Consists of three domains: the N-terminal catalytic domain, the anticodon-binding domain and the C-terminal extension.</text>
</comment>
<gene>
    <name evidence="8" type="primary">proS</name>
    <name evidence="10" type="ORF">E6H05_12250</name>
</gene>
<feature type="domain" description="Aminoacyl-transfer RNA synthetases class-II family profile" evidence="9">
    <location>
        <begin position="38"/>
        <end position="286"/>
    </location>
</feature>
<evidence type="ECO:0000256" key="6">
    <source>
        <dbReference type="ARBA" id="ARBA00023146"/>
    </source>
</evidence>
<dbReference type="PANTHER" id="PTHR43382:SF2">
    <property type="entry name" value="BIFUNCTIONAL GLUTAMATE_PROLINE--TRNA LIGASE"/>
    <property type="match status" value="1"/>
</dbReference>
<dbReference type="CDD" id="cd00862">
    <property type="entry name" value="ProRS_anticodon_zinc"/>
    <property type="match status" value="1"/>
</dbReference>
<comment type="subunit">
    <text evidence="8">Homodimer.</text>
</comment>
<proteinExistence type="inferred from homology"/>
<comment type="subcellular location">
    <subcellularLocation>
        <location evidence="8">Cytoplasm</location>
    </subcellularLocation>
</comment>
<dbReference type="SUPFAM" id="SSF52954">
    <property type="entry name" value="Class II aaRS ABD-related"/>
    <property type="match status" value="1"/>
</dbReference>
<dbReference type="FunFam" id="3.40.50.800:FF:000005">
    <property type="entry name" value="bifunctional glutamate/proline--tRNA ligase"/>
    <property type="match status" value="1"/>
</dbReference>
<keyword evidence="6 8" id="KW-0030">Aminoacyl-tRNA synthetase</keyword>
<dbReference type="Gene3D" id="3.40.50.800">
    <property type="entry name" value="Anticodon-binding domain"/>
    <property type="match status" value="1"/>
</dbReference>
<dbReference type="PANTHER" id="PTHR43382">
    <property type="entry name" value="PROLYL-TRNA SYNTHETASE"/>
    <property type="match status" value="1"/>
</dbReference>
<organism evidence="10 11">
    <name type="scientific">Candidatus Segetimicrobium genomatis</name>
    <dbReference type="NCBI Taxonomy" id="2569760"/>
    <lineage>
        <taxon>Bacteria</taxon>
        <taxon>Bacillati</taxon>
        <taxon>Candidatus Sysuimicrobiota</taxon>
        <taxon>Candidatus Sysuimicrobiia</taxon>
        <taxon>Candidatus Sysuimicrobiales</taxon>
        <taxon>Candidatus Segetimicrobiaceae</taxon>
        <taxon>Candidatus Segetimicrobium</taxon>
    </lineage>
</organism>
<evidence type="ECO:0000256" key="5">
    <source>
        <dbReference type="ARBA" id="ARBA00022917"/>
    </source>
</evidence>
<evidence type="ECO:0000259" key="9">
    <source>
        <dbReference type="PROSITE" id="PS50862"/>
    </source>
</evidence>
<dbReference type="Pfam" id="PF09180">
    <property type="entry name" value="ProRS-C_1"/>
    <property type="match status" value="1"/>
</dbReference>
<dbReference type="EC" id="6.1.1.15" evidence="8"/>
<comment type="similarity">
    <text evidence="8">Belongs to the class-II aminoacyl-tRNA synthetase family. ProS type 3 subfamily.</text>
</comment>
<evidence type="ECO:0000256" key="3">
    <source>
        <dbReference type="ARBA" id="ARBA00022741"/>
    </source>
</evidence>
<dbReference type="GO" id="GO:0005524">
    <property type="term" value="F:ATP binding"/>
    <property type="evidence" value="ECO:0007669"/>
    <property type="project" value="UniProtKB-UniRule"/>
</dbReference>
<reference evidence="10 11" key="1">
    <citation type="journal article" date="2019" name="Nat. Microbiol.">
        <title>Mediterranean grassland soil C-N compound turnover is dependent on rainfall and depth, and is mediated by genomically divergent microorganisms.</title>
        <authorList>
            <person name="Diamond S."/>
            <person name="Andeer P.F."/>
            <person name="Li Z."/>
            <person name="Crits-Christoph A."/>
            <person name="Burstein D."/>
            <person name="Anantharaman K."/>
            <person name="Lane K.R."/>
            <person name="Thomas B.C."/>
            <person name="Pan C."/>
            <person name="Northen T.R."/>
            <person name="Banfield J.F."/>
        </authorList>
    </citation>
    <scope>NUCLEOTIDE SEQUENCE [LARGE SCALE GENOMIC DNA]</scope>
    <source>
        <strain evidence="10">NP_8</strain>
    </source>
</reference>
<dbReference type="FunFam" id="3.30.930.10:FF:000037">
    <property type="entry name" value="Proline--tRNA ligase"/>
    <property type="match status" value="1"/>
</dbReference>
<dbReference type="InterPro" id="IPR006195">
    <property type="entry name" value="aa-tRNA-synth_II"/>
</dbReference>
<keyword evidence="4 8" id="KW-0067">ATP-binding</keyword>
<dbReference type="InterPro" id="IPR017449">
    <property type="entry name" value="Pro-tRNA_synth_II"/>
</dbReference>
<dbReference type="GO" id="GO:0004827">
    <property type="term" value="F:proline-tRNA ligase activity"/>
    <property type="evidence" value="ECO:0007669"/>
    <property type="project" value="UniProtKB-UniRule"/>
</dbReference>
<dbReference type="GO" id="GO:0006433">
    <property type="term" value="P:prolyl-tRNA aminoacylation"/>
    <property type="evidence" value="ECO:0007669"/>
    <property type="project" value="UniProtKB-UniRule"/>
</dbReference>
<dbReference type="NCBIfam" id="TIGR00408">
    <property type="entry name" value="proS_fam_I"/>
    <property type="match status" value="1"/>
</dbReference>
<dbReference type="InterPro" id="IPR016061">
    <property type="entry name" value="Pro-tRNA_ligase_II_C"/>
</dbReference>
<dbReference type="PRINTS" id="PR01046">
    <property type="entry name" value="TRNASYNTHPRO"/>
</dbReference>
<evidence type="ECO:0000256" key="7">
    <source>
        <dbReference type="ARBA" id="ARBA00047671"/>
    </source>
</evidence>
<dbReference type="InterPro" id="IPR002314">
    <property type="entry name" value="aa-tRNA-synt_IIb"/>
</dbReference>
<name>A0A537IJT0_9BACT</name>
<dbReference type="Gene3D" id="3.30.110.30">
    <property type="entry name" value="C-terminal domain of ProRS"/>
    <property type="match status" value="1"/>
</dbReference>
<dbReference type="HAMAP" id="MF_01571">
    <property type="entry name" value="Pro_tRNA_synth_type3"/>
    <property type="match status" value="1"/>
</dbReference>
<keyword evidence="1 8" id="KW-0963">Cytoplasm</keyword>